<feature type="domain" description="DUF3131" evidence="2">
    <location>
        <begin position="66"/>
        <end position="429"/>
    </location>
</feature>
<protein>
    <recommendedName>
        <fullName evidence="2">DUF3131 domain-containing protein</fullName>
    </recommendedName>
</protein>
<name>A0A4U8YI96_9BACT</name>
<keyword evidence="4" id="KW-1185">Reference proteome</keyword>
<dbReference type="EMBL" id="CAADHO010000001">
    <property type="protein sequence ID" value="VFQ42954.1"/>
    <property type="molecule type" value="Genomic_DNA"/>
</dbReference>
<proteinExistence type="predicted"/>
<dbReference type="AlphaFoldDB" id="A0A4U8YI96"/>
<dbReference type="RefSeq" id="WP_180137155.1">
    <property type="nucleotide sequence ID" value="NZ_CAADHO010000001.1"/>
</dbReference>
<reference evidence="3 4" key="1">
    <citation type="submission" date="2019-03" db="EMBL/GenBank/DDBJ databases">
        <authorList>
            <person name="Nijsse B."/>
        </authorList>
    </citation>
    <scope>NUCLEOTIDE SEQUENCE [LARGE SCALE GENOMIC DNA]</scope>
    <source>
        <strain evidence="3">Desulfoluna butyratoxydans MSL71</strain>
    </source>
</reference>
<feature type="region of interest" description="Disordered" evidence="1">
    <location>
        <begin position="439"/>
        <end position="459"/>
    </location>
</feature>
<dbReference type="Pfam" id="PF11329">
    <property type="entry name" value="DUF3131"/>
    <property type="match status" value="1"/>
</dbReference>
<evidence type="ECO:0000313" key="3">
    <source>
        <dbReference type="EMBL" id="VFQ42954.1"/>
    </source>
</evidence>
<evidence type="ECO:0000259" key="2">
    <source>
        <dbReference type="Pfam" id="PF11329"/>
    </source>
</evidence>
<sequence>MTFTQGLLRARSHIVFLLGLVAAFGTVIALERAEFQQTEAPALVIEETADLAMGAPSPLSQTEMAWARIAWTYFENNLQENGLVNSVDGYTATTLWDTASYMMGLISARRLGLIDDGTFHGRMGTLLDTLETLPLFDGKLPNKSYNTVTGAMVDYNNRPTERGIGWSAIDIGRILTPMNILVWNHPRHTQRVAAILSAWDFEALIQDGSLYGAALDDDEEILLLQEGRVGYEQYAAKSLALMGLDVTRALSYTAFLDFVDVFGVMVPHDSRDPEIYHAHNYVVSEPYILDALEYGWDETSREFAYRVFTAQQRRFEATGTLTAVSEDNIDTAPWFVYNTVFTDGKIWNCITEAGEDASAFKSLSTKAAFGWHCIFDTDYTRRLMTAVAGLNDPAKGWYSGLYEKSGSPNKAITCNTNAIVLESLCRKQTGKLVAIHGTSKAKESEPQTAVRLHPEGETP</sequence>
<evidence type="ECO:0000313" key="4">
    <source>
        <dbReference type="Proteomes" id="UP000507962"/>
    </source>
</evidence>
<gene>
    <name evidence="3" type="ORF">MSL71_5750</name>
</gene>
<accession>A0A4U8YI96</accession>
<dbReference type="Proteomes" id="UP000507962">
    <property type="component" value="Unassembled WGS sequence"/>
</dbReference>
<dbReference type="Gene3D" id="1.50.10.140">
    <property type="match status" value="1"/>
</dbReference>
<evidence type="ECO:0000256" key="1">
    <source>
        <dbReference type="SAM" id="MobiDB-lite"/>
    </source>
</evidence>
<organism evidence="3 4">
    <name type="scientific">Desulfoluna butyratoxydans</name>
    <dbReference type="NCBI Taxonomy" id="231438"/>
    <lineage>
        <taxon>Bacteria</taxon>
        <taxon>Pseudomonadati</taxon>
        <taxon>Thermodesulfobacteriota</taxon>
        <taxon>Desulfobacteria</taxon>
        <taxon>Desulfobacterales</taxon>
        <taxon>Desulfolunaceae</taxon>
        <taxon>Desulfoluna</taxon>
    </lineage>
</organism>
<dbReference type="InterPro" id="IPR021478">
    <property type="entry name" value="DUF3131"/>
</dbReference>